<dbReference type="PANTHER" id="PTHR47221:SF6">
    <property type="entry name" value="FIBRINOGEN ALPHA CHAIN"/>
    <property type="match status" value="1"/>
</dbReference>
<dbReference type="GO" id="GO:0005201">
    <property type="term" value="F:extracellular matrix structural constituent"/>
    <property type="evidence" value="ECO:0007669"/>
    <property type="project" value="TreeGrafter"/>
</dbReference>
<dbReference type="NCBIfam" id="NF040941">
    <property type="entry name" value="GGGWT_bact"/>
    <property type="match status" value="1"/>
</dbReference>
<dbReference type="Pfam" id="PF00147">
    <property type="entry name" value="Fibrinogen_C"/>
    <property type="match status" value="2"/>
</dbReference>
<evidence type="ECO:0000259" key="7">
    <source>
        <dbReference type="PROSITE" id="PS51406"/>
    </source>
</evidence>
<dbReference type="InterPro" id="IPR037579">
    <property type="entry name" value="FIB_ANG-like"/>
</dbReference>
<dbReference type="GO" id="GO:0034116">
    <property type="term" value="P:positive regulation of heterotypic cell-cell adhesion"/>
    <property type="evidence" value="ECO:0007669"/>
    <property type="project" value="TreeGrafter"/>
</dbReference>
<dbReference type="SUPFAM" id="SSF56496">
    <property type="entry name" value="Fibrinogen C-terminal domain-like"/>
    <property type="match status" value="2"/>
</dbReference>
<evidence type="ECO:0000256" key="2">
    <source>
        <dbReference type="ARBA" id="ARBA00022525"/>
    </source>
</evidence>
<keyword evidence="2" id="KW-0964">Secreted</keyword>
<dbReference type="GO" id="GO:0005577">
    <property type="term" value="C:fibrinogen complex"/>
    <property type="evidence" value="ECO:0007669"/>
    <property type="project" value="TreeGrafter"/>
</dbReference>
<evidence type="ECO:0000256" key="5">
    <source>
        <dbReference type="ARBA" id="ARBA00023157"/>
    </source>
</evidence>
<keyword evidence="6" id="KW-0325">Glycoprotein</keyword>
<dbReference type="AlphaFoldDB" id="A0A8S3T1J6"/>
<protein>
    <recommendedName>
        <fullName evidence="7">Fibrinogen C-terminal domain-containing protein</fullName>
    </recommendedName>
</protein>
<dbReference type="EMBL" id="CAJPWZ010001819">
    <property type="protein sequence ID" value="CAG2224810.1"/>
    <property type="molecule type" value="Genomic_DNA"/>
</dbReference>
<dbReference type="InterPro" id="IPR002181">
    <property type="entry name" value="Fibrinogen_a/b/g_C_dom"/>
</dbReference>
<evidence type="ECO:0000256" key="3">
    <source>
        <dbReference type="ARBA" id="ARBA00022729"/>
    </source>
</evidence>
<evidence type="ECO:0000313" key="9">
    <source>
        <dbReference type="Proteomes" id="UP000683360"/>
    </source>
</evidence>
<dbReference type="InterPro" id="IPR014716">
    <property type="entry name" value="Fibrinogen_a/b/g_C_1"/>
</dbReference>
<comment type="subcellular location">
    <subcellularLocation>
        <location evidence="1">Secreted</location>
    </subcellularLocation>
</comment>
<keyword evidence="4" id="KW-0175">Coiled coil</keyword>
<evidence type="ECO:0000256" key="4">
    <source>
        <dbReference type="ARBA" id="ARBA00023054"/>
    </source>
</evidence>
<gene>
    <name evidence="8" type="ORF">MEDL_37963</name>
</gene>
<sequence>MLLCKVLRTHEDSCTRTQTVVKHTPLKILIPLMSSYTRTETVKHTPLWSNETPRGAATREHKQLKHTLCQVLETPEEQLHETQTGGNASSVRLLVGVKINWYYAETAKIEIGKFMTYQNMKIASSVSSKEVHSDSSHVECSLRLLRLIQDNEDCSYYKNINKPSGVYSIQPEGVSTGMSVYCDMSTDGGGWIRCLYNTVRGVSTGMMVYCDMDTGSGGWIVSISLFTSDVYTIQPEGVSIDMMVYCLDTGSGGWIVSISLFTSDVYTIQPEGVSTDMIIYCDMDTGGSGWIVSSSLFTSDVYTLQPEGVSTDMMV</sequence>
<keyword evidence="9" id="KW-1185">Reference proteome</keyword>
<keyword evidence="5" id="KW-1015">Disulfide bond</keyword>
<dbReference type="InterPro" id="IPR036056">
    <property type="entry name" value="Fibrinogen-like_C"/>
</dbReference>
<name>A0A8S3T1J6_MYTED</name>
<dbReference type="PANTHER" id="PTHR47221">
    <property type="entry name" value="FIBRINOGEN ALPHA CHAIN"/>
    <property type="match status" value="1"/>
</dbReference>
<keyword evidence="3" id="KW-0732">Signal</keyword>
<comment type="caution">
    <text evidence="8">The sequence shown here is derived from an EMBL/GenBank/DDBJ whole genome shotgun (WGS) entry which is preliminary data.</text>
</comment>
<dbReference type="Proteomes" id="UP000683360">
    <property type="component" value="Unassembled WGS sequence"/>
</dbReference>
<evidence type="ECO:0000313" key="8">
    <source>
        <dbReference type="EMBL" id="CAG2224810.1"/>
    </source>
</evidence>
<evidence type="ECO:0000256" key="1">
    <source>
        <dbReference type="ARBA" id="ARBA00004613"/>
    </source>
</evidence>
<feature type="domain" description="Fibrinogen C-terminal" evidence="7">
    <location>
        <begin position="145"/>
        <end position="192"/>
    </location>
</feature>
<organism evidence="8 9">
    <name type="scientific">Mytilus edulis</name>
    <name type="common">Blue mussel</name>
    <dbReference type="NCBI Taxonomy" id="6550"/>
    <lineage>
        <taxon>Eukaryota</taxon>
        <taxon>Metazoa</taxon>
        <taxon>Spiralia</taxon>
        <taxon>Lophotrochozoa</taxon>
        <taxon>Mollusca</taxon>
        <taxon>Bivalvia</taxon>
        <taxon>Autobranchia</taxon>
        <taxon>Pteriomorphia</taxon>
        <taxon>Mytilida</taxon>
        <taxon>Mytiloidea</taxon>
        <taxon>Mytilidae</taxon>
        <taxon>Mytilinae</taxon>
        <taxon>Mytilus</taxon>
    </lineage>
</organism>
<dbReference type="GO" id="GO:0030674">
    <property type="term" value="F:protein-macromolecule adaptor activity"/>
    <property type="evidence" value="ECO:0007669"/>
    <property type="project" value="TreeGrafter"/>
</dbReference>
<evidence type="ECO:0000256" key="6">
    <source>
        <dbReference type="ARBA" id="ARBA00023180"/>
    </source>
</evidence>
<proteinExistence type="predicted"/>
<accession>A0A8S3T1J6</accession>
<dbReference type="PROSITE" id="PS51406">
    <property type="entry name" value="FIBRINOGEN_C_2"/>
    <property type="match status" value="1"/>
</dbReference>
<reference evidence="8" key="1">
    <citation type="submission" date="2021-03" db="EMBL/GenBank/DDBJ databases">
        <authorList>
            <person name="Bekaert M."/>
        </authorList>
    </citation>
    <scope>NUCLEOTIDE SEQUENCE</scope>
</reference>
<dbReference type="Gene3D" id="3.90.215.10">
    <property type="entry name" value="Gamma Fibrinogen, chain A, domain 1"/>
    <property type="match status" value="2"/>
</dbReference>